<gene>
    <name evidence="2" type="ORF">EV186_104162</name>
</gene>
<accession>A0A4R6S8K5</accession>
<dbReference type="NCBIfam" id="TIGR03086">
    <property type="entry name" value="TIGR03086 family metal-binding protein"/>
    <property type="match status" value="1"/>
</dbReference>
<dbReference type="Pfam" id="PF11716">
    <property type="entry name" value="MDMPI_N"/>
    <property type="match status" value="1"/>
</dbReference>
<proteinExistence type="predicted"/>
<dbReference type="InterPro" id="IPR024344">
    <property type="entry name" value="MDMPI_metal-binding"/>
</dbReference>
<dbReference type="InterPro" id="IPR034660">
    <property type="entry name" value="DinB/YfiT-like"/>
</dbReference>
<dbReference type="Gene3D" id="1.20.120.450">
    <property type="entry name" value="dinb family like domain"/>
    <property type="match status" value="1"/>
</dbReference>
<dbReference type="SUPFAM" id="SSF109854">
    <property type="entry name" value="DinB/YfiT-like putative metalloenzymes"/>
    <property type="match status" value="1"/>
</dbReference>
<evidence type="ECO:0000313" key="2">
    <source>
        <dbReference type="EMBL" id="TDP96180.1"/>
    </source>
</evidence>
<dbReference type="OrthoDB" id="5185819at2"/>
<protein>
    <submittedName>
        <fullName evidence="2">Uncharacterized protein (TIGR03086 family)</fullName>
    </submittedName>
</protein>
<dbReference type="EMBL" id="SNXZ01000004">
    <property type="protein sequence ID" value="TDP96180.1"/>
    <property type="molecule type" value="Genomic_DNA"/>
</dbReference>
<organism evidence="2 3">
    <name type="scientific">Labedaea rhizosphaerae</name>
    <dbReference type="NCBI Taxonomy" id="598644"/>
    <lineage>
        <taxon>Bacteria</taxon>
        <taxon>Bacillati</taxon>
        <taxon>Actinomycetota</taxon>
        <taxon>Actinomycetes</taxon>
        <taxon>Pseudonocardiales</taxon>
        <taxon>Pseudonocardiaceae</taxon>
        <taxon>Labedaea</taxon>
    </lineage>
</organism>
<reference evidence="2 3" key="1">
    <citation type="submission" date="2019-03" db="EMBL/GenBank/DDBJ databases">
        <title>Genomic Encyclopedia of Type Strains, Phase IV (KMG-IV): sequencing the most valuable type-strain genomes for metagenomic binning, comparative biology and taxonomic classification.</title>
        <authorList>
            <person name="Goeker M."/>
        </authorList>
    </citation>
    <scope>NUCLEOTIDE SEQUENCE [LARGE SCALE GENOMIC DNA]</scope>
    <source>
        <strain evidence="2 3">DSM 45361</strain>
    </source>
</reference>
<sequence length="192" mass="20917">MRSNELMAAAAPQAKRVVAGVRDDQLDAPTPCSQWTVRRLLNHLLLWSGTINALAAKREPIPVDLKDGETDYVAEPGWAKQFAQSLDDAVAAWSEPGALEGTTSMGRSDMPAEVVVKMLFGELVFHVWDLARATGQPFDCDEELAEAARQVVEMFEQGREHGVYQAVVPVPDDASTLDKALALSGRDPDWSA</sequence>
<comment type="caution">
    <text evidence="2">The sequence shown here is derived from an EMBL/GenBank/DDBJ whole genome shotgun (WGS) entry which is preliminary data.</text>
</comment>
<dbReference type="RefSeq" id="WP_133851565.1">
    <property type="nucleotide sequence ID" value="NZ_SNXZ01000004.1"/>
</dbReference>
<dbReference type="GO" id="GO:0046872">
    <property type="term" value="F:metal ion binding"/>
    <property type="evidence" value="ECO:0007669"/>
    <property type="project" value="InterPro"/>
</dbReference>
<dbReference type="Proteomes" id="UP000295444">
    <property type="component" value="Unassembled WGS sequence"/>
</dbReference>
<name>A0A4R6S8K5_LABRH</name>
<dbReference type="NCBIfam" id="TIGR03083">
    <property type="entry name" value="maleylpyruvate isomerase family mycothiol-dependent enzyme"/>
    <property type="match status" value="1"/>
</dbReference>
<evidence type="ECO:0000259" key="1">
    <source>
        <dbReference type="Pfam" id="PF11716"/>
    </source>
</evidence>
<keyword evidence="3" id="KW-1185">Reference proteome</keyword>
<evidence type="ECO:0000313" key="3">
    <source>
        <dbReference type="Proteomes" id="UP000295444"/>
    </source>
</evidence>
<dbReference type="AlphaFoldDB" id="A0A4R6S8K5"/>
<dbReference type="InterPro" id="IPR017517">
    <property type="entry name" value="Maleyloyr_isom"/>
</dbReference>
<dbReference type="InterPro" id="IPR017520">
    <property type="entry name" value="CHP03086"/>
</dbReference>
<feature type="domain" description="Mycothiol-dependent maleylpyruvate isomerase metal-binding" evidence="1">
    <location>
        <begin position="9"/>
        <end position="131"/>
    </location>
</feature>